<dbReference type="Proteomes" id="UP001183388">
    <property type="component" value="Unassembled WGS sequence"/>
</dbReference>
<organism evidence="1 2">
    <name type="scientific">Streptomyces boetiae</name>
    <dbReference type="NCBI Taxonomy" id="3075541"/>
    <lineage>
        <taxon>Bacteria</taxon>
        <taxon>Bacillati</taxon>
        <taxon>Actinomycetota</taxon>
        <taxon>Actinomycetes</taxon>
        <taxon>Kitasatosporales</taxon>
        <taxon>Streptomycetaceae</taxon>
        <taxon>Streptomyces</taxon>
    </lineage>
</organism>
<evidence type="ECO:0000313" key="1">
    <source>
        <dbReference type="EMBL" id="MDT0309558.1"/>
    </source>
</evidence>
<keyword evidence="2" id="KW-1185">Reference proteome</keyword>
<comment type="caution">
    <text evidence="1">The sequence shown here is derived from an EMBL/GenBank/DDBJ whole genome shotgun (WGS) entry which is preliminary data.</text>
</comment>
<name>A0ABU2LDA1_9ACTN</name>
<dbReference type="RefSeq" id="WP_311632521.1">
    <property type="nucleotide sequence ID" value="NZ_JAVREN010000040.1"/>
</dbReference>
<gene>
    <name evidence="1" type="ORF">RM780_21735</name>
</gene>
<dbReference type="EMBL" id="JAVREN010000040">
    <property type="protein sequence ID" value="MDT0309558.1"/>
    <property type="molecule type" value="Genomic_DNA"/>
</dbReference>
<sequence length="256" mass="28058">MLLHREALAVLGYPGEVARWVEDYRAAMPHHEPPAPRFALDPADASSWRPALGAFDRSGDWEVLFARELAEAPWRQVLARWWPRLLPGLWAGLTHGVIRTAHAVRGLAAAEEPTPAQLTEPARGLAYWAARWTALPGQPRLTGTHDLAAAVAAVPRPPRQEGERPGPGMAAGRLARLGSLPGYEEAPCLPAADQAPRLLGELTLRCADVCLHHPEVYPVPLVHGVTAPAAVRLVLPHRPAWWSPRWPRCGRWARPS</sequence>
<accession>A0ABU2LDA1</accession>
<proteinExistence type="predicted"/>
<evidence type="ECO:0000313" key="2">
    <source>
        <dbReference type="Proteomes" id="UP001183388"/>
    </source>
</evidence>
<reference evidence="2" key="1">
    <citation type="submission" date="2023-07" db="EMBL/GenBank/DDBJ databases">
        <title>30 novel species of actinomycetes from the DSMZ collection.</title>
        <authorList>
            <person name="Nouioui I."/>
        </authorList>
    </citation>
    <scope>NUCLEOTIDE SEQUENCE [LARGE SCALE GENOMIC DNA]</scope>
    <source>
        <strain evidence="2">DSM 44917</strain>
    </source>
</reference>
<evidence type="ECO:0008006" key="3">
    <source>
        <dbReference type="Google" id="ProtNLM"/>
    </source>
</evidence>
<protein>
    <recommendedName>
        <fullName evidence="3">DUF4243 domain-containing protein</fullName>
    </recommendedName>
</protein>